<dbReference type="InterPro" id="IPR040582">
    <property type="entry name" value="OB_MalK-like"/>
</dbReference>
<keyword evidence="5 7" id="KW-0067">ATP-binding</keyword>
<organism evidence="7 8">
    <name type="scientific">Kaistia nematophila</name>
    <dbReference type="NCBI Taxonomy" id="2994654"/>
    <lineage>
        <taxon>Bacteria</taxon>
        <taxon>Pseudomonadati</taxon>
        <taxon>Pseudomonadota</taxon>
        <taxon>Alphaproteobacteria</taxon>
        <taxon>Hyphomicrobiales</taxon>
        <taxon>Kaistiaceae</taxon>
        <taxon>Kaistia</taxon>
    </lineage>
</organism>
<dbReference type="GO" id="GO:0008643">
    <property type="term" value="P:carbohydrate transport"/>
    <property type="evidence" value="ECO:0007669"/>
    <property type="project" value="InterPro"/>
</dbReference>
<dbReference type="InterPro" id="IPR012340">
    <property type="entry name" value="NA-bd_OB-fold"/>
</dbReference>
<dbReference type="GO" id="GO:0140359">
    <property type="term" value="F:ABC-type transporter activity"/>
    <property type="evidence" value="ECO:0007669"/>
    <property type="project" value="InterPro"/>
</dbReference>
<dbReference type="EMBL" id="JAPKNK010000011">
    <property type="protein sequence ID" value="MCX5571626.1"/>
    <property type="molecule type" value="Genomic_DNA"/>
</dbReference>
<comment type="subcellular location">
    <subcellularLocation>
        <location evidence="1">Cell inner membrane</location>
        <topology evidence="1">Peripheral membrane protein</topology>
    </subcellularLocation>
</comment>
<dbReference type="InterPro" id="IPR015855">
    <property type="entry name" value="ABC_transpr_MalK-like"/>
</dbReference>
<dbReference type="InterPro" id="IPR008995">
    <property type="entry name" value="Mo/tungstate-bd_C_term_dom"/>
</dbReference>
<dbReference type="PROSITE" id="PS00211">
    <property type="entry name" value="ABC_TRANSPORTER_1"/>
    <property type="match status" value="1"/>
</dbReference>
<dbReference type="InterPro" id="IPR027417">
    <property type="entry name" value="P-loop_NTPase"/>
</dbReference>
<evidence type="ECO:0000313" key="8">
    <source>
        <dbReference type="Proteomes" id="UP001144805"/>
    </source>
</evidence>
<evidence type="ECO:0000256" key="2">
    <source>
        <dbReference type="ARBA" id="ARBA00005417"/>
    </source>
</evidence>
<dbReference type="Gene3D" id="3.40.50.300">
    <property type="entry name" value="P-loop containing nucleotide triphosphate hydrolases"/>
    <property type="match status" value="1"/>
</dbReference>
<dbReference type="SUPFAM" id="SSF50331">
    <property type="entry name" value="MOP-like"/>
    <property type="match status" value="1"/>
</dbReference>
<dbReference type="SUPFAM" id="SSF52540">
    <property type="entry name" value="P-loop containing nucleoside triphosphate hydrolases"/>
    <property type="match status" value="1"/>
</dbReference>
<dbReference type="CDD" id="cd03301">
    <property type="entry name" value="ABC_MalK_N"/>
    <property type="match status" value="1"/>
</dbReference>
<dbReference type="PANTHER" id="PTHR43875">
    <property type="entry name" value="MALTODEXTRIN IMPORT ATP-BINDING PROTEIN MSMX"/>
    <property type="match status" value="1"/>
</dbReference>
<keyword evidence="4" id="KW-0547">Nucleotide-binding</keyword>
<dbReference type="InterPro" id="IPR017871">
    <property type="entry name" value="ABC_transporter-like_CS"/>
</dbReference>
<dbReference type="GO" id="GO:0016887">
    <property type="term" value="F:ATP hydrolysis activity"/>
    <property type="evidence" value="ECO:0007669"/>
    <property type="project" value="InterPro"/>
</dbReference>
<accession>A0A9X3INI6</accession>
<evidence type="ECO:0000256" key="5">
    <source>
        <dbReference type="ARBA" id="ARBA00022840"/>
    </source>
</evidence>
<evidence type="ECO:0000313" key="7">
    <source>
        <dbReference type="EMBL" id="MCX5571626.1"/>
    </source>
</evidence>
<dbReference type="PANTHER" id="PTHR43875:SF10">
    <property type="entry name" value="BLL2173 PROTEIN"/>
    <property type="match status" value="1"/>
</dbReference>
<comment type="caution">
    <text evidence="7">The sequence shown here is derived from an EMBL/GenBank/DDBJ whole genome shotgun (WGS) entry which is preliminary data.</text>
</comment>
<dbReference type="FunFam" id="3.40.50.300:FF:000042">
    <property type="entry name" value="Maltose/maltodextrin ABC transporter, ATP-binding protein"/>
    <property type="match status" value="1"/>
</dbReference>
<name>A0A9X3INI6_9HYPH</name>
<dbReference type="InterPro" id="IPR047641">
    <property type="entry name" value="ABC_transpr_MalK/UgpC-like"/>
</dbReference>
<protein>
    <submittedName>
        <fullName evidence="7">Sn-glycerol-3-phosphate ABC transporter ATP-binding protein UgpC</fullName>
    </submittedName>
</protein>
<gene>
    <name evidence="7" type="primary">ugpC</name>
    <name evidence="7" type="ORF">OSH07_20665</name>
</gene>
<dbReference type="SMART" id="SM00382">
    <property type="entry name" value="AAA"/>
    <property type="match status" value="1"/>
</dbReference>
<dbReference type="Proteomes" id="UP001144805">
    <property type="component" value="Unassembled WGS sequence"/>
</dbReference>
<dbReference type="NCBIfam" id="NF008653">
    <property type="entry name" value="PRK11650.1"/>
    <property type="match status" value="1"/>
</dbReference>
<evidence type="ECO:0000259" key="6">
    <source>
        <dbReference type="PROSITE" id="PS50893"/>
    </source>
</evidence>
<evidence type="ECO:0000256" key="1">
    <source>
        <dbReference type="ARBA" id="ARBA00004417"/>
    </source>
</evidence>
<dbReference type="RefSeq" id="WP_266340589.1">
    <property type="nucleotide sequence ID" value="NZ_JAPKNK010000011.1"/>
</dbReference>
<dbReference type="Pfam" id="PF17912">
    <property type="entry name" value="OB_MalK"/>
    <property type="match status" value="1"/>
</dbReference>
<dbReference type="GO" id="GO:0055052">
    <property type="term" value="C:ATP-binding cassette (ABC) transporter complex, substrate-binding subunit-containing"/>
    <property type="evidence" value="ECO:0007669"/>
    <property type="project" value="TreeGrafter"/>
</dbReference>
<dbReference type="GO" id="GO:0005524">
    <property type="term" value="F:ATP binding"/>
    <property type="evidence" value="ECO:0007669"/>
    <property type="project" value="UniProtKB-KW"/>
</dbReference>
<comment type="similarity">
    <text evidence="2">Belongs to the ABC transporter superfamily.</text>
</comment>
<dbReference type="InterPro" id="IPR003593">
    <property type="entry name" value="AAA+_ATPase"/>
</dbReference>
<dbReference type="InterPro" id="IPR003439">
    <property type="entry name" value="ABC_transporter-like_ATP-bd"/>
</dbReference>
<dbReference type="Gene3D" id="2.40.50.140">
    <property type="entry name" value="Nucleic acid-binding proteins"/>
    <property type="match status" value="1"/>
</dbReference>
<dbReference type="Pfam" id="PF00005">
    <property type="entry name" value="ABC_tran"/>
    <property type="match status" value="1"/>
</dbReference>
<dbReference type="PROSITE" id="PS50893">
    <property type="entry name" value="ABC_TRANSPORTER_2"/>
    <property type="match status" value="1"/>
</dbReference>
<reference evidence="7" key="1">
    <citation type="submission" date="2022-11" db="EMBL/GenBank/DDBJ databases">
        <title>Biodiversity and phylogenetic relationships of bacteria.</title>
        <authorList>
            <person name="Machado R.A.R."/>
            <person name="Bhat A."/>
            <person name="Loulou A."/>
            <person name="Kallel S."/>
        </authorList>
    </citation>
    <scope>NUCLEOTIDE SEQUENCE</scope>
    <source>
        <strain evidence="7">K-TC2</strain>
    </source>
</reference>
<dbReference type="Gene3D" id="2.40.50.100">
    <property type="match status" value="1"/>
</dbReference>
<feature type="domain" description="ABC transporter" evidence="6">
    <location>
        <begin position="4"/>
        <end position="234"/>
    </location>
</feature>
<dbReference type="AlphaFoldDB" id="A0A9X3INI6"/>
<evidence type="ECO:0000256" key="4">
    <source>
        <dbReference type="ARBA" id="ARBA00022741"/>
    </source>
</evidence>
<keyword evidence="3" id="KW-0813">Transport</keyword>
<proteinExistence type="inferred from homology"/>
<sequence>MAEVKLQKLVKKYGNVGVVHGIDLTIAHNEFVVLVGPSGCGKSTTLRMIAGLEDISGGTISIGDRVVNDLPPRARNISMVFQNYALYPHMTVKENLGFSLKIAKQDPATIEQRVAEAAEILGLTPLLARTPGELSGGQRQRVAMGRAIVRHPDVFLFDEPLSNLDAKLRGQMRVEIKKLHQKVKTTIVYVTHDQVEAMTLADRIVIMKDGHIEQVGTPAEVFEQPKNTFVASFIGSPPMNLLDATTATEGGRKVAKLSDGVTLALPAAAAAKVTDGQAITVGFRAEAFSPVGYGLYGDNEVATIERTVILPEPLGTETLLYTELGGKEVQGKMLNPRFVKPGEQLTFNLDLSRLHVFDKASGKSVLV</sequence>
<evidence type="ECO:0000256" key="3">
    <source>
        <dbReference type="ARBA" id="ARBA00022448"/>
    </source>
</evidence>
<keyword evidence="8" id="KW-1185">Reference proteome</keyword>